<feature type="transmembrane region" description="Helical" evidence="1">
    <location>
        <begin position="195"/>
        <end position="214"/>
    </location>
</feature>
<reference evidence="2" key="1">
    <citation type="thesis" date="2015" institute="Rutgers" country="The State University of New Jersey, 14 College Farm Rd., New Brunswick, NJ, USA">
        <title>Ammonia toxicity in bacteria and its implications for treatment of and resource recovery from highly nitrogenous organic wastes.</title>
        <authorList>
            <person name="Luther A.K."/>
        </authorList>
    </citation>
    <scope>NUCLEOTIDE SEQUENCE</scope>
    <source>
        <strain evidence="2">RT-10B</strain>
    </source>
</reference>
<feature type="transmembrane region" description="Helical" evidence="1">
    <location>
        <begin position="139"/>
        <end position="158"/>
    </location>
</feature>
<dbReference type="AlphaFoldDB" id="A0A2P7Q2Y7"/>
<sequence length="223" mass="25350">MQAIFETIFDIVYLLSVISLGIIMIRKSKGREEIRLFGLMAVVLGLGDAFHLVPRAYALCTNGLENHVVALGVGKLITSITMTVFYFILYKIWCLRYDVDMEKAGLTKTIYSLVLLRVVLCLLPQNQWTSATPSLAFDILRNIPFAILGIVIIVIFYKKSREHNDHAFKNMWLAIVLSFAFYIPVVLFSGVFPPIGALMIPKTCAYVWIVWMGYKDMKNKELV</sequence>
<gene>
    <name evidence="2" type="ORF">UF10_00650</name>
</gene>
<keyword evidence="3" id="KW-1185">Reference proteome</keyword>
<feature type="transmembrane region" description="Helical" evidence="1">
    <location>
        <begin position="69"/>
        <end position="89"/>
    </location>
</feature>
<evidence type="ECO:0000256" key="1">
    <source>
        <dbReference type="SAM" id="Phobius"/>
    </source>
</evidence>
<dbReference type="OrthoDB" id="1644899at2"/>
<name>A0A2P7Q2Y7_9FIRM</name>
<feature type="transmembrane region" description="Helical" evidence="1">
    <location>
        <begin position="170"/>
        <end position="189"/>
    </location>
</feature>
<dbReference type="Proteomes" id="UP000241434">
    <property type="component" value="Unassembled WGS sequence"/>
</dbReference>
<dbReference type="EMBL" id="JYGE01000001">
    <property type="protein sequence ID" value="PSJ32307.1"/>
    <property type="molecule type" value="Genomic_DNA"/>
</dbReference>
<feature type="transmembrane region" description="Helical" evidence="1">
    <location>
        <begin position="37"/>
        <end position="57"/>
    </location>
</feature>
<organism evidence="2 3">
    <name type="scientific">Peptostreptococcus russellii</name>
    <dbReference type="NCBI Taxonomy" id="215200"/>
    <lineage>
        <taxon>Bacteria</taxon>
        <taxon>Bacillati</taxon>
        <taxon>Bacillota</taxon>
        <taxon>Clostridia</taxon>
        <taxon>Peptostreptococcales</taxon>
        <taxon>Peptostreptococcaceae</taxon>
        <taxon>Peptostreptococcus</taxon>
    </lineage>
</organism>
<accession>A0A2P7Q2Y7</accession>
<proteinExistence type="predicted"/>
<keyword evidence="1" id="KW-1133">Transmembrane helix</keyword>
<keyword evidence="1" id="KW-0812">Transmembrane</keyword>
<keyword evidence="1" id="KW-0472">Membrane</keyword>
<feature type="transmembrane region" description="Helical" evidence="1">
    <location>
        <begin position="110"/>
        <end position="127"/>
    </location>
</feature>
<evidence type="ECO:0000313" key="3">
    <source>
        <dbReference type="Proteomes" id="UP000241434"/>
    </source>
</evidence>
<evidence type="ECO:0000313" key="2">
    <source>
        <dbReference type="EMBL" id="PSJ32307.1"/>
    </source>
</evidence>
<dbReference type="RefSeq" id="WP_106775926.1">
    <property type="nucleotide sequence ID" value="NZ_JYGE01000001.1"/>
</dbReference>
<comment type="caution">
    <text evidence="2">The sequence shown here is derived from an EMBL/GenBank/DDBJ whole genome shotgun (WGS) entry which is preliminary data.</text>
</comment>
<protein>
    <submittedName>
        <fullName evidence="2">Membrane protein</fullName>
    </submittedName>
</protein>
<feature type="transmembrane region" description="Helical" evidence="1">
    <location>
        <begin position="6"/>
        <end position="25"/>
    </location>
</feature>